<protein>
    <recommendedName>
        <fullName evidence="4">DUF2934 domain-containing protein</fullName>
    </recommendedName>
</protein>
<name>A0A1G6RTU7_9PROT</name>
<dbReference type="STRING" id="938405.SAMN02927895_04222"/>
<reference evidence="2 3" key="1">
    <citation type="submission" date="2016-10" db="EMBL/GenBank/DDBJ databases">
        <authorList>
            <person name="de Groot N.N."/>
        </authorList>
    </citation>
    <scope>NUCLEOTIDE SEQUENCE [LARGE SCALE GENOMIC DNA]</scope>
    <source>
        <strain evidence="2 3">CPCC 100156</strain>
    </source>
</reference>
<sequence length="65" mass="7382">MPEDEGELEERIRQRAHALWSEAGRPEGRAEEFWHRARQEIDLAARAPQEFAGETGASPLPEAKN</sequence>
<evidence type="ECO:0000256" key="1">
    <source>
        <dbReference type="SAM" id="MobiDB-lite"/>
    </source>
</evidence>
<dbReference type="Proteomes" id="UP000198925">
    <property type="component" value="Unassembled WGS sequence"/>
</dbReference>
<accession>A0A1G6RTU7</accession>
<dbReference type="AlphaFoldDB" id="A0A1G6RTU7"/>
<gene>
    <name evidence="2" type="ORF">SAMN04487779_1004135</name>
</gene>
<feature type="region of interest" description="Disordered" evidence="1">
    <location>
        <begin position="45"/>
        <end position="65"/>
    </location>
</feature>
<dbReference type="RefSeq" id="WP_090663072.1">
    <property type="nucleotide sequence ID" value="NZ_FMZX01000004.1"/>
</dbReference>
<organism evidence="2 3">
    <name type="scientific">Belnapia rosea</name>
    <dbReference type="NCBI Taxonomy" id="938405"/>
    <lineage>
        <taxon>Bacteria</taxon>
        <taxon>Pseudomonadati</taxon>
        <taxon>Pseudomonadota</taxon>
        <taxon>Alphaproteobacteria</taxon>
        <taxon>Acetobacterales</taxon>
        <taxon>Roseomonadaceae</taxon>
        <taxon>Belnapia</taxon>
    </lineage>
</organism>
<evidence type="ECO:0000313" key="3">
    <source>
        <dbReference type="Proteomes" id="UP000198925"/>
    </source>
</evidence>
<proteinExistence type="predicted"/>
<dbReference type="EMBL" id="FMZX01000004">
    <property type="protein sequence ID" value="SDD08009.1"/>
    <property type="molecule type" value="Genomic_DNA"/>
</dbReference>
<dbReference type="InterPro" id="IPR021327">
    <property type="entry name" value="DUF2934"/>
</dbReference>
<evidence type="ECO:0008006" key="4">
    <source>
        <dbReference type="Google" id="ProtNLM"/>
    </source>
</evidence>
<dbReference type="Pfam" id="PF11154">
    <property type="entry name" value="DUF2934"/>
    <property type="match status" value="1"/>
</dbReference>
<keyword evidence="3" id="KW-1185">Reference proteome</keyword>
<evidence type="ECO:0000313" key="2">
    <source>
        <dbReference type="EMBL" id="SDD08009.1"/>
    </source>
</evidence>